<name>A0A2V3VYJ3_9BACI</name>
<evidence type="ECO:0000313" key="1">
    <source>
        <dbReference type="EMBL" id="PXW86696.1"/>
    </source>
</evidence>
<dbReference type="AlphaFoldDB" id="A0A2V3VYJ3"/>
<proteinExistence type="predicted"/>
<keyword evidence="2" id="KW-1185">Reference proteome</keyword>
<dbReference type="Proteomes" id="UP000247978">
    <property type="component" value="Unassembled WGS sequence"/>
</dbReference>
<organism evidence="1 2">
    <name type="scientific">Pseudogracilibacillus auburnensis</name>
    <dbReference type="NCBI Taxonomy" id="1494959"/>
    <lineage>
        <taxon>Bacteria</taxon>
        <taxon>Bacillati</taxon>
        <taxon>Bacillota</taxon>
        <taxon>Bacilli</taxon>
        <taxon>Bacillales</taxon>
        <taxon>Bacillaceae</taxon>
        <taxon>Pseudogracilibacillus</taxon>
    </lineage>
</organism>
<dbReference type="RefSeq" id="WP_110395589.1">
    <property type="nucleotide sequence ID" value="NZ_JBHUHB010000001.1"/>
</dbReference>
<evidence type="ECO:0000313" key="2">
    <source>
        <dbReference type="Proteomes" id="UP000247978"/>
    </source>
</evidence>
<accession>A0A2V3VYJ3</accession>
<reference evidence="1 2" key="1">
    <citation type="submission" date="2018-05" db="EMBL/GenBank/DDBJ databases">
        <title>Genomic Encyclopedia of Type Strains, Phase IV (KMG-IV): sequencing the most valuable type-strain genomes for metagenomic binning, comparative biology and taxonomic classification.</title>
        <authorList>
            <person name="Goeker M."/>
        </authorList>
    </citation>
    <scope>NUCLEOTIDE SEQUENCE [LARGE SCALE GENOMIC DNA]</scope>
    <source>
        <strain evidence="1 2">DSM 28556</strain>
    </source>
</reference>
<gene>
    <name evidence="1" type="ORF">DFR56_107218</name>
</gene>
<comment type="caution">
    <text evidence="1">The sequence shown here is derived from an EMBL/GenBank/DDBJ whole genome shotgun (WGS) entry which is preliminary data.</text>
</comment>
<dbReference type="EMBL" id="QJJQ01000007">
    <property type="protein sequence ID" value="PXW86696.1"/>
    <property type="molecule type" value="Genomic_DNA"/>
</dbReference>
<sequence length="107" mass="12061">MSTKIVNGVRFTQTTNPAFPSVHVSLNSSCHDPLCYGDWTYATWTMYLQRRVNGTWTTIGTRTGYVSSSSPSHRTFTNVRKQGPMRVMTMINSSAYHDSAQLIDHVI</sequence>
<protein>
    <submittedName>
        <fullName evidence="1">Uncharacterized protein</fullName>
    </submittedName>
</protein>
<dbReference type="OrthoDB" id="2974743at2"/>